<protein>
    <submittedName>
        <fullName evidence="2">Uncharacterized protein</fullName>
    </submittedName>
</protein>
<dbReference type="Proteomes" id="UP000049127">
    <property type="component" value="Unassembled WGS sequence"/>
</dbReference>
<name>A0A0C7G833_PARSO</name>
<dbReference type="EMBL" id="CEKZ01000003">
    <property type="protein sequence ID" value="CEQ04374.1"/>
    <property type="molecule type" value="Genomic_DNA"/>
</dbReference>
<dbReference type="AlphaFoldDB" id="A0A0C7G833"/>
<reference evidence="2 3" key="1">
    <citation type="submission" date="2015-01" db="EMBL/GenBank/DDBJ databases">
        <authorList>
            <person name="Aslett A.Martin."/>
            <person name="De Silva Nishadi"/>
        </authorList>
    </citation>
    <scope>NUCLEOTIDE SEQUENCE [LARGE SCALE GENOMIC DNA]</scope>
    <source>
        <strain evidence="2 3">R28058</strain>
    </source>
</reference>
<gene>
    <name evidence="2" type="ORF">R28058_21071</name>
</gene>
<dbReference type="RefSeq" id="WP_055342336.1">
    <property type="nucleotide sequence ID" value="NZ_CDNI01000003.1"/>
</dbReference>
<evidence type="ECO:0000313" key="2">
    <source>
        <dbReference type="EMBL" id="CEQ04374.1"/>
    </source>
</evidence>
<evidence type="ECO:0000313" key="3">
    <source>
        <dbReference type="Proteomes" id="UP000049127"/>
    </source>
</evidence>
<dbReference type="OrthoDB" id="1750250at2"/>
<organism evidence="2 3">
    <name type="scientific">Paraclostridium sordellii</name>
    <name type="common">Clostridium sordellii</name>
    <dbReference type="NCBI Taxonomy" id="1505"/>
    <lineage>
        <taxon>Bacteria</taxon>
        <taxon>Bacillati</taxon>
        <taxon>Bacillota</taxon>
        <taxon>Clostridia</taxon>
        <taxon>Peptostreptococcales</taxon>
        <taxon>Peptostreptococcaceae</taxon>
        <taxon>Paraclostridium</taxon>
    </lineage>
</organism>
<evidence type="ECO:0000256" key="1">
    <source>
        <dbReference type="SAM" id="Coils"/>
    </source>
</evidence>
<proteinExistence type="predicted"/>
<accession>A0A0C7G833</accession>
<feature type="coiled-coil region" evidence="1">
    <location>
        <begin position="135"/>
        <end position="162"/>
    </location>
</feature>
<keyword evidence="1" id="KW-0175">Coiled coil</keyword>
<sequence length="256" mass="30161">MKYNYTVELSNILNNVYKELAYDLAKANPQINFSKDDLKNTKYILSKERVYLGSDMDDFIISHIPKGHDGNLFRISISEYHNRLHPRFENYKGEPIIDSTYTKFALLLWENHMNNLLIEDIQNLFSQNGFVDFINNTLDNCLEELSNRLNNYRNELIVIEFDSKENLLNSIADMIESNKLDFKFAHILVDIDKLRDDMAKMSATFNVYNEFDKLEDDPKQCLLKYPKYNSDELLNLLINNYGFKLANNNCLTKNKY</sequence>